<gene>
    <name evidence="2" type="ORF">F0254_13175</name>
</gene>
<dbReference type="InterPro" id="IPR007921">
    <property type="entry name" value="CHAP_dom"/>
</dbReference>
<protein>
    <submittedName>
        <fullName evidence="2">TIGR02594 family protein</fullName>
    </submittedName>
</protein>
<feature type="domain" description="Peptidase C51" evidence="1">
    <location>
        <begin position="149"/>
        <end position="225"/>
    </location>
</feature>
<evidence type="ECO:0000313" key="2">
    <source>
        <dbReference type="EMBL" id="NOI09818.1"/>
    </source>
</evidence>
<comment type="caution">
    <text evidence="2">The sequence shown here is derived from an EMBL/GenBank/DDBJ whole genome shotgun (WGS) entry which is preliminary data.</text>
</comment>
<dbReference type="eggNOG" id="COG3409">
    <property type="taxonomic scope" value="Bacteria"/>
</dbReference>
<sequence>MGLKIRGSVGINGTNSKNDVKAVQQFLNDNQKRIGFTRLLVVDGSLGRSPHLSKTVEAIKVCQRKLLYMVKPDGRIDVNGRTHRKLNGLPTYSSLKNDPHDAQKLVTKVPWMKTALGEIGQKEVSGTKGNPRILEYFTASKFWGTDDSGGQNAWCGSFAAWVFKQHGITPVKEAYRAKEWKGFGKNISEPIHGALGIKSRKGGGHVAFVVGKSPDGRHLYMLGGNQSNQVNIAKYSIDVWDKFVVPSNYDETKGTLPVYTKGSALAGTES</sequence>
<dbReference type="AlphaFoldDB" id="A0A0P7G0U7"/>
<name>A0A0P7G0U7_VIBAL</name>
<dbReference type="Proteomes" id="UP000532247">
    <property type="component" value="Unassembled WGS sequence"/>
</dbReference>
<evidence type="ECO:0000313" key="3">
    <source>
        <dbReference type="Proteomes" id="UP000532247"/>
    </source>
</evidence>
<reference evidence="2 3" key="1">
    <citation type="submission" date="2019-09" db="EMBL/GenBank/DDBJ databases">
        <title>Draft genome sequencing and comparative genomics of hatchery-associated Vibrios.</title>
        <authorList>
            <person name="Kehlet-Delgado H."/>
            <person name="Mueller R.S."/>
        </authorList>
    </citation>
    <scope>NUCLEOTIDE SEQUENCE [LARGE SCALE GENOMIC DNA]</scope>
    <source>
        <strain evidence="2 3">081416A</strain>
    </source>
</reference>
<dbReference type="NCBIfam" id="TIGR02594">
    <property type="entry name" value="TIGR02594 family protein"/>
    <property type="match status" value="1"/>
</dbReference>
<dbReference type="Pfam" id="PF05257">
    <property type="entry name" value="CHAP"/>
    <property type="match status" value="1"/>
</dbReference>
<accession>A0A0P7G0U7</accession>
<dbReference type="RefSeq" id="WP_054577663.1">
    <property type="nucleotide sequence ID" value="NZ_CP118930.1"/>
</dbReference>
<evidence type="ECO:0000259" key="1">
    <source>
        <dbReference type="Pfam" id="PF05257"/>
    </source>
</evidence>
<organism evidence="2 3">
    <name type="scientific">Vibrio alginolyticus</name>
    <dbReference type="NCBI Taxonomy" id="663"/>
    <lineage>
        <taxon>Bacteria</taxon>
        <taxon>Pseudomonadati</taxon>
        <taxon>Pseudomonadota</taxon>
        <taxon>Gammaproteobacteria</taxon>
        <taxon>Vibrionales</taxon>
        <taxon>Vibrionaceae</taxon>
        <taxon>Vibrio</taxon>
    </lineage>
</organism>
<dbReference type="OrthoDB" id="1523598at2"/>
<dbReference type="EMBL" id="VTYF01000006">
    <property type="protein sequence ID" value="NOI09818.1"/>
    <property type="molecule type" value="Genomic_DNA"/>
</dbReference>
<proteinExistence type="predicted"/>
<dbReference type="STRING" id="663.BAU10_09195"/>
<dbReference type="InterPro" id="IPR013423">
    <property type="entry name" value="CHP02594"/>
</dbReference>